<organism evidence="1 2">
    <name type="scientific">[Candida] arabinofermentans NRRL YB-2248</name>
    <dbReference type="NCBI Taxonomy" id="983967"/>
    <lineage>
        <taxon>Eukaryota</taxon>
        <taxon>Fungi</taxon>
        <taxon>Dikarya</taxon>
        <taxon>Ascomycota</taxon>
        <taxon>Saccharomycotina</taxon>
        <taxon>Pichiomycetes</taxon>
        <taxon>Pichiales</taxon>
        <taxon>Pichiaceae</taxon>
        <taxon>Ogataea</taxon>
        <taxon>Ogataea/Candida clade</taxon>
    </lineage>
</organism>
<dbReference type="OrthoDB" id="270318at2759"/>
<dbReference type="Pfam" id="PF00494">
    <property type="entry name" value="SQS_PSY"/>
    <property type="match status" value="1"/>
</dbReference>
<dbReference type="STRING" id="983967.A0A1E4SSV7"/>
<dbReference type="InterPro" id="IPR008949">
    <property type="entry name" value="Isoprenoid_synthase_dom_sf"/>
</dbReference>
<feature type="non-terminal residue" evidence="1">
    <location>
        <position position="1"/>
    </location>
</feature>
<dbReference type="Gene3D" id="1.10.600.10">
    <property type="entry name" value="Farnesyl Diphosphate Synthase"/>
    <property type="match status" value="1"/>
</dbReference>
<name>A0A1E4SSV7_9ASCO</name>
<evidence type="ECO:0000313" key="2">
    <source>
        <dbReference type="Proteomes" id="UP000094801"/>
    </source>
</evidence>
<accession>A0A1E4SSV7</accession>
<reference evidence="2" key="1">
    <citation type="submission" date="2016-04" db="EMBL/GenBank/DDBJ databases">
        <title>Comparative genomics of biotechnologically important yeasts.</title>
        <authorList>
            <consortium name="DOE Joint Genome Institute"/>
            <person name="Riley R."/>
            <person name="Haridas S."/>
            <person name="Wolfe K.H."/>
            <person name="Lopes M.R."/>
            <person name="Hittinger C.T."/>
            <person name="Goker M."/>
            <person name="Salamov A."/>
            <person name="Wisecaver J."/>
            <person name="Long T.M."/>
            <person name="Aerts A.L."/>
            <person name="Barry K."/>
            <person name="Choi C."/>
            <person name="Clum A."/>
            <person name="Coughlan A.Y."/>
            <person name="Deshpande S."/>
            <person name="Douglass A.P."/>
            <person name="Hanson S.J."/>
            <person name="Klenk H.-P."/>
            <person name="Labutti K."/>
            <person name="Lapidus A."/>
            <person name="Lindquist E."/>
            <person name="Lipzen A."/>
            <person name="Meier-Kolthoff J.P."/>
            <person name="Ohm R.A."/>
            <person name="Otillar R.P."/>
            <person name="Pangilinan J."/>
            <person name="Peng Y."/>
            <person name="Rokas A."/>
            <person name="Rosa C.A."/>
            <person name="Scheuner C."/>
            <person name="Sibirny A.A."/>
            <person name="Slot J.C."/>
            <person name="Stielow J.B."/>
            <person name="Sun H."/>
            <person name="Kurtzman C.P."/>
            <person name="Blackwell M."/>
            <person name="Grigoriev I.V."/>
            <person name="Jeffries T.W."/>
        </authorList>
    </citation>
    <scope>NUCLEOTIDE SEQUENCE [LARGE SCALE GENOMIC DNA]</scope>
    <source>
        <strain evidence="2">NRRL YB-2248</strain>
    </source>
</reference>
<dbReference type="SUPFAM" id="SSF48576">
    <property type="entry name" value="Terpenoid synthases"/>
    <property type="match status" value="1"/>
</dbReference>
<dbReference type="EMBL" id="KV453880">
    <property type="protein sequence ID" value="ODV82571.1"/>
    <property type="molecule type" value="Genomic_DNA"/>
</dbReference>
<feature type="non-terminal residue" evidence="1">
    <location>
        <position position="343"/>
    </location>
</feature>
<protein>
    <submittedName>
        <fullName evidence="1">Uncharacterized protein</fullName>
    </submittedName>
</protein>
<proteinExistence type="predicted"/>
<dbReference type="AlphaFoldDB" id="A0A1E4SSV7"/>
<gene>
    <name evidence="1" type="ORF">CANARDRAFT_181022</name>
</gene>
<evidence type="ECO:0000313" key="1">
    <source>
        <dbReference type="EMBL" id="ODV82571.1"/>
    </source>
</evidence>
<dbReference type="InterPro" id="IPR002060">
    <property type="entry name" value="Squ/phyt_synthse"/>
</dbReference>
<dbReference type="Proteomes" id="UP000094801">
    <property type="component" value="Unassembled WGS sequence"/>
</dbReference>
<keyword evidence="2" id="KW-1185">Reference proteome</keyword>
<sequence length="343" mass="38842">IRKFDSSSYLLSKFFPPNVRDSFIFIKSFNIELSKLSTGYQASSPSKSRTQNKQFNNFKFQFWNEQIDNCFTGQRMGRRLAGDPVTTLLNDLLDKGIQLDLGMLKQMIISHQTFFKEHSQHGFQTVEDMCSFGEGTYSQINYILQSALLSPSLSPFPDTAIRLLESSGESPVKELISDIAAHLGQATSISSFLIGLRYHASARGVLMLPEDSVSKNGSSQESIIRFLSGEDDGNTRELVKNIVFEVATIANDHILTARSKIDQLKKTEIPQLLKMIGDRKLEQDWSALNNGLPDSLFLPFMNGIPAIIFLEKLEKNDFDITSPSIQVKDWRLAWRCYRSFNTR</sequence>